<keyword evidence="2" id="KW-1185">Reference proteome</keyword>
<dbReference type="Proteomes" id="UP001526143">
    <property type="component" value="Unassembled WGS sequence"/>
</dbReference>
<gene>
    <name evidence="1" type="ORF">OGM63_17600</name>
</gene>
<name>A0ABT3B358_9CYAN</name>
<evidence type="ECO:0000313" key="2">
    <source>
        <dbReference type="Proteomes" id="UP001526143"/>
    </source>
</evidence>
<organism evidence="1 2">
    <name type="scientific">Plectonema radiosum NIES-515</name>
    <dbReference type="NCBI Taxonomy" id="2986073"/>
    <lineage>
        <taxon>Bacteria</taxon>
        <taxon>Bacillati</taxon>
        <taxon>Cyanobacteriota</taxon>
        <taxon>Cyanophyceae</taxon>
        <taxon>Oscillatoriophycideae</taxon>
        <taxon>Oscillatoriales</taxon>
        <taxon>Microcoleaceae</taxon>
        <taxon>Plectonema</taxon>
    </lineage>
</organism>
<dbReference type="EMBL" id="JAOWRF010000251">
    <property type="protein sequence ID" value="MCV3215304.1"/>
    <property type="molecule type" value="Genomic_DNA"/>
</dbReference>
<dbReference type="RefSeq" id="WP_263746935.1">
    <property type="nucleotide sequence ID" value="NZ_JAOWRF010000251.1"/>
</dbReference>
<sequence>MSNFMFEGIITQVLLPDNVELENGSKIMSLQVLWLNLTMDLTSWLTFP</sequence>
<comment type="caution">
    <text evidence="1">The sequence shown here is derived from an EMBL/GenBank/DDBJ whole genome shotgun (WGS) entry which is preliminary data.</text>
</comment>
<accession>A0ABT3B358</accession>
<reference evidence="1 2" key="1">
    <citation type="submission" date="2022-10" db="EMBL/GenBank/DDBJ databases">
        <title>Identification of biosynthetic pathway for the production of the potent trypsin inhibitor radiosumin.</title>
        <authorList>
            <person name="Fewer D.P."/>
            <person name="Delbaje E."/>
            <person name="Ouyang X."/>
            <person name="Agostino P.D."/>
            <person name="Wahlsten M."/>
            <person name="Jokela J."/>
            <person name="Permi P."/>
            <person name="Haapaniemi E."/>
            <person name="Koistinen H."/>
        </authorList>
    </citation>
    <scope>NUCLEOTIDE SEQUENCE [LARGE SCALE GENOMIC DNA]</scope>
    <source>
        <strain evidence="1 2">NIES-515</strain>
    </source>
</reference>
<protein>
    <submittedName>
        <fullName evidence="1">Uncharacterized protein</fullName>
    </submittedName>
</protein>
<proteinExistence type="predicted"/>
<evidence type="ECO:0000313" key="1">
    <source>
        <dbReference type="EMBL" id="MCV3215304.1"/>
    </source>
</evidence>